<reference evidence="3" key="1">
    <citation type="submission" date="2015-10" db="EMBL/GenBank/DDBJ databases">
        <authorList>
            <person name="Regsiter A."/>
            <person name="william w."/>
        </authorList>
    </citation>
    <scope>NUCLEOTIDE SEQUENCE [LARGE SCALE GENOMIC DNA]</scope>
</reference>
<keyword evidence="1" id="KW-1133">Transmembrane helix</keyword>
<feature type="transmembrane region" description="Helical" evidence="1">
    <location>
        <begin position="117"/>
        <end position="136"/>
    </location>
</feature>
<evidence type="ECO:0000256" key="1">
    <source>
        <dbReference type="SAM" id="Phobius"/>
    </source>
</evidence>
<dbReference type="EMBL" id="CZDF01000158">
    <property type="protein sequence ID" value="CUR33473.1"/>
    <property type="molecule type" value="Genomic_DNA"/>
</dbReference>
<organism evidence="2 3">
    <name type="scientific">Planktothrix tepida PCC 9214</name>
    <dbReference type="NCBI Taxonomy" id="671072"/>
    <lineage>
        <taxon>Bacteria</taxon>
        <taxon>Bacillati</taxon>
        <taxon>Cyanobacteriota</taxon>
        <taxon>Cyanophyceae</taxon>
        <taxon>Oscillatoriophycideae</taxon>
        <taxon>Oscillatoriales</taxon>
        <taxon>Microcoleaceae</taxon>
        <taxon>Planktothrix</taxon>
    </lineage>
</organism>
<protein>
    <submittedName>
        <fullName evidence="2">Uncharacterized protein</fullName>
    </submittedName>
</protein>
<name>A0A1J1LPJ6_9CYAN</name>
<proteinExistence type="predicted"/>
<evidence type="ECO:0000313" key="2">
    <source>
        <dbReference type="EMBL" id="CUR33473.1"/>
    </source>
</evidence>
<accession>A0A1J1LPJ6</accession>
<dbReference type="AlphaFoldDB" id="A0A1J1LPJ6"/>
<keyword evidence="1" id="KW-0472">Membrane</keyword>
<gene>
    <name evidence="2" type="ORF">PL9214520012</name>
</gene>
<keyword evidence="1" id="KW-0812">Transmembrane</keyword>
<dbReference type="STRING" id="671072.PL9214520012"/>
<dbReference type="Proteomes" id="UP000184315">
    <property type="component" value="Unassembled WGS sequence"/>
</dbReference>
<keyword evidence="3" id="KW-1185">Reference proteome</keyword>
<sequence>MPWRVSTARNASSGHYDLILTKTMNNTAKVYTLYFAIDDITTSMCNIINNRQNSKKVNSDELFNKFWTKGRNKYSELNYDLVAEIGIANFKAEQEFGRIASAIENALGKLENDQNCYFIYCLWFALNIAIVEYSFVNPSVNQHNLYLEIENQLRLAHEKYLLSSQSSLEKWQNIEAIVKSKLGNF</sequence>
<evidence type="ECO:0000313" key="3">
    <source>
        <dbReference type="Proteomes" id="UP000184315"/>
    </source>
</evidence>